<keyword evidence="2" id="KW-1185">Reference proteome</keyword>
<comment type="caution">
    <text evidence="1">The sequence shown here is derived from an EMBL/GenBank/DDBJ whole genome shotgun (WGS) entry which is preliminary data.</text>
</comment>
<sequence length="181" mass="19741">MSLTLQLFSRTLTPHSSSLTLFAPSDAAFAASGQPSLSLLQLHCSPLFLTLHSLKSQPCNSRIPTLSPNHSLIVTCSPSNDGEVSLNAVKIHPSPLYDDGSLIIFGIDEFFNPNYRGSAPTTNTKNNPSLELSAFKDVPEVLRSKVYSFIAAFLELQLLGFNKKNNITNLLTLFAPDDMML</sequence>
<dbReference type="Proteomes" id="UP001164250">
    <property type="component" value="Chromosome 6"/>
</dbReference>
<evidence type="ECO:0000313" key="2">
    <source>
        <dbReference type="Proteomes" id="UP001164250"/>
    </source>
</evidence>
<dbReference type="EMBL" id="CM047902">
    <property type="protein sequence ID" value="KAJ0096160.1"/>
    <property type="molecule type" value="Genomic_DNA"/>
</dbReference>
<protein>
    <submittedName>
        <fullName evidence="1">Uncharacterized protein</fullName>
    </submittedName>
</protein>
<organism evidence="1 2">
    <name type="scientific">Pistacia atlantica</name>
    <dbReference type="NCBI Taxonomy" id="434234"/>
    <lineage>
        <taxon>Eukaryota</taxon>
        <taxon>Viridiplantae</taxon>
        <taxon>Streptophyta</taxon>
        <taxon>Embryophyta</taxon>
        <taxon>Tracheophyta</taxon>
        <taxon>Spermatophyta</taxon>
        <taxon>Magnoliopsida</taxon>
        <taxon>eudicotyledons</taxon>
        <taxon>Gunneridae</taxon>
        <taxon>Pentapetalae</taxon>
        <taxon>rosids</taxon>
        <taxon>malvids</taxon>
        <taxon>Sapindales</taxon>
        <taxon>Anacardiaceae</taxon>
        <taxon>Pistacia</taxon>
    </lineage>
</organism>
<proteinExistence type="predicted"/>
<evidence type="ECO:0000313" key="1">
    <source>
        <dbReference type="EMBL" id="KAJ0096160.1"/>
    </source>
</evidence>
<accession>A0ACC1BB59</accession>
<name>A0ACC1BB59_9ROSI</name>
<reference evidence="2" key="1">
    <citation type="journal article" date="2023" name="G3 (Bethesda)">
        <title>Genome assembly and association tests identify interacting loci associated with vigor, precocity, and sex in interspecific pistachio rootstocks.</title>
        <authorList>
            <person name="Palmer W."/>
            <person name="Jacygrad E."/>
            <person name="Sagayaradj S."/>
            <person name="Cavanaugh K."/>
            <person name="Han R."/>
            <person name="Bertier L."/>
            <person name="Beede B."/>
            <person name="Kafkas S."/>
            <person name="Golino D."/>
            <person name="Preece J."/>
            <person name="Michelmore R."/>
        </authorList>
    </citation>
    <scope>NUCLEOTIDE SEQUENCE [LARGE SCALE GENOMIC DNA]</scope>
</reference>
<gene>
    <name evidence="1" type="ORF">Patl1_15245</name>
</gene>